<accession>A0A9P6H792</accession>
<comment type="caution">
    <text evidence="2">The sequence shown here is derived from an EMBL/GenBank/DDBJ whole genome shotgun (WGS) entry which is preliminary data.</text>
</comment>
<evidence type="ECO:0000313" key="3">
    <source>
        <dbReference type="Proteomes" id="UP000736335"/>
    </source>
</evidence>
<protein>
    <submittedName>
        <fullName evidence="2">Uncharacterized protein</fullName>
    </submittedName>
</protein>
<dbReference type="AlphaFoldDB" id="A0A9P6H792"/>
<evidence type="ECO:0000256" key="1">
    <source>
        <dbReference type="SAM" id="MobiDB-lite"/>
    </source>
</evidence>
<keyword evidence="3" id="KW-1185">Reference proteome</keyword>
<evidence type="ECO:0000313" key="2">
    <source>
        <dbReference type="EMBL" id="KAF9780777.1"/>
    </source>
</evidence>
<proteinExistence type="predicted"/>
<reference evidence="2" key="2">
    <citation type="submission" date="2020-11" db="EMBL/GenBank/DDBJ databases">
        <authorList>
            <consortium name="DOE Joint Genome Institute"/>
            <person name="Kuo A."/>
            <person name="Miyauchi S."/>
            <person name="Kiss E."/>
            <person name="Drula E."/>
            <person name="Kohler A."/>
            <person name="Sanchez-Garcia M."/>
            <person name="Andreopoulos B."/>
            <person name="Barry K.W."/>
            <person name="Bonito G."/>
            <person name="Buee M."/>
            <person name="Carver A."/>
            <person name="Chen C."/>
            <person name="Cichocki N."/>
            <person name="Clum A."/>
            <person name="Culley D."/>
            <person name="Crous P.W."/>
            <person name="Fauchery L."/>
            <person name="Girlanda M."/>
            <person name="Hayes R."/>
            <person name="Keri Z."/>
            <person name="Labutti K."/>
            <person name="Lipzen A."/>
            <person name="Lombard V."/>
            <person name="Magnuson J."/>
            <person name="Maillard F."/>
            <person name="Morin E."/>
            <person name="Murat C."/>
            <person name="Nolan M."/>
            <person name="Ohm R."/>
            <person name="Pangilinan J."/>
            <person name="Pereira M."/>
            <person name="Perotto S."/>
            <person name="Peter M."/>
            <person name="Riley R."/>
            <person name="Sitrit Y."/>
            <person name="Stielow B."/>
            <person name="Szollosi G."/>
            <person name="Zifcakova L."/>
            <person name="Stursova M."/>
            <person name="Spatafora J.W."/>
            <person name="Tedersoo L."/>
            <person name="Vaario L.-M."/>
            <person name="Yamada A."/>
            <person name="Yan M."/>
            <person name="Wang P."/>
            <person name="Xu J."/>
            <person name="Bruns T."/>
            <person name="Baldrian P."/>
            <person name="Vilgalys R."/>
            <person name="Henrissat B."/>
            <person name="Grigoriev I.V."/>
            <person name="Hibbett D."/>
            <person name="Nagy L.G."/>
            <person name="Martin F.M."/>
        </authorList>
    </citation>
    <scope>NUCLEOTIDE SEQUENCE</scope>
    <source>
        <strain evidence="2">UH-Tt-Lm1</strain>
    </source>
</reference>
<reference evidence="2" key="1">
    <citation type="journal article" date="2020" name="Nat. Commun.">
        <title>Large-scale genome sequencing of mycorrhizal fungi provides insights into the early evolution of symbiotic traits.</title>
        <authorList>
            <person name="Miyauchi S."/>
            <person name="Kiss E."/>
            <person name="Kuo A."/>
            <person name="Drula E."/>
            <person name="Kohler A."/>
            <person name="Sanchez-Garcia M."/>
            <person name="Morin E."/>
            <person name="Andreopoulos B."/>
            <person name="Barry K.W."/>
            <person name="Bonito G."/>
            <person name="Buee M."/>
            <person name="Carver A."/>
            <person name="Chen C."/>
            <person name="Cichocki N."/>
            <person name="Clum A."/>
            <person name="Culley D."/>
            <person name="Crous P.W."/>
            <person name="Fauchery L."/>
            <person name="Girlanda M."/>
            <person name="Hayes R.D."/>
            <person name="Keri Z."/>
            <person name="LaButti K."/>
            <person name="Lipzen A."/>
            <person name="Lombard V."/>
            <person name="Magnuson J."/>
            <person name="Maillard F."/>
            <person name="Murat C."/>
            <person name="Nolan M."/>
            <person name="Ohm R.A."/>
            <person name="Pangilinan J."/>
            <person name="Pereira M.F."/>
            <person name="Perotto S."/>
            <person name="Peter M."/>
            <person name="Pfister S."/>
            <person name="Riley R."/>
            <person name="Sitrit Y."/>
            <person name="Stielow J.B."/>
            <person name="Szollosi G."/>
            <person name="Zifcakova L."/>
            <person name="Stursova M."/>
            <person name="Spatafora J.W."/>
            <person name="Tedersoo L."/>
            <person name="Vaario L.M."/>
            <person name="Yamada A."/>
            <person name="Yan M."/>
            <person name="Wang P."/>
            <person name="Xu J."/>
            <person name="Bruns T."/>
            <person name="Baldrian P."/>
            <person name="Vilgalys R."/>
            <person name="Dunand C."/>
            <person name="Henrissat B."/>
            <person name="Grigoriev I.V."/>
            <person name="Hibbett D."/>
            <person name="Nagy L.G."/>
            <person name="Martin F.M."/>
        </authorList>
    </citation>
    <scope>NUCLEOTIDE SEQUENCE</scope>
    <source>
        <strain evidence="2">UH-Tt-Lm1</strain>
    </source>
</reference>
<feature type="compositionally biased region" description="Basic and acidic residues" evidence="1">
    <location>
        <begin position="1"/>
        <end position="10"/>
    </location>
</feature>
<feature type="compositionally biased region" description="Polar residues" evidence="1">
    <location>
        <begin position="11"/>
        <end position="22"/>
    </location>
</feature>
<dbReference type="Proteomes" id="UP000736335">
    <property type="component" value="Unassembled WGS sequence"/>
</dbReference>
<gene>
    <name evidence="2" type="ORF">BJ322DRAFT_281225</name>
</gene>
<feature type="region of interest" description="Disordered" evidence="1">
    <location>
        <begin position="1"/>
        <end position="24"/>
    </location>
</feature>
<sequence>MADTQNHESLLRQTSQHGTLAENNLVEAIQPPFVKRLNGEVEREGQIPFAEGRYCEVWEGLWRKGGGKGIGKEKAGAEKVALKVLKTLKARPGSKGTGGTKTAREV</sequence>
<name>A0A9P6H792_9AGAM</name>
<organism evidence="2 3">
    <name type="scientific">Thelephora terrestris</name>
    <dbReference type="NCBI Taxonomy" id="56493"/>
    <lineage>
        <taxon>Eukaryota</taxon>
        <taxon>Fungi</taxon>
        <taxon>Dikarya</taxon>
        <taxon>Basidiomycota</taxon>
        <taxon>Agaricomycotina</taxon>
        <taxon>Agaricomycetes</taxon>
        <taxon>Thelephorales</taxon>
        <taxon>Thelephoraceae</taxon>
        <taxon>Thelephora</taxon>
    </lineage>
</organism>
<dbReference type="EMBL" id="WIUZ02000015">
    <property type="protein sequence ID" value="KAF9780777.1"/>
    <property type="molecule type" value="Genomic_DNA"/>
</dbReference>